<feature type="region of interest" description="Disordered" evidence="1">
    <location>
        <begin position="147"/>
        <end position="169"/>
    </location>
</feature>
<comment type="caution">
    <text evidence="2">The sequence shown here is derived from an EMBL/GenBank/DDBJ whole genome shotgun (WGS) entry which is preliminary data.</text>
</comment>
<feature type="compositionally biased region" description="Polar residues" evidence="1">
    <location>
        <begin position="513"/>
        <end position="524"/>
    </location>
</feature>
<feature type="region of interest" description="Disordered" evidence="1">
    <location>
        <begin position="384"/>
        <end position="407"/>
    </location>
</feature>
<proteinExistence type="predicted"/>
<dbReference type="EMBL" id="JACMSC010000008">
    <property type="protein sequence ID" value="KAG6511682.1"/>
    <property type="molecule type" value="Genomic_DNA"/>
</dbReference>
<accession>A0A8J5GN89</accession>
<evidence type="ECO:0000313" key="2">
    <source>
        <dbReference type="EMBL" id="KAG6511682.1"/>
    </source>
</evidence>
<sequence>MMMGKSQFELQKLFGSYRTNILHTMDKPSRSLLKEIENLEEMKRLCDGRRELYKNMLEAHRGKGRSKHSKENSSAKELQEAQANYEDEAAWFVFRLQSLKKGQFQSLLTQATRHHAAQLNFFRKGLKTLEMVEPQVKTVANQHHIDYNVNDLEDDGSDNDDDNTYGSDDEDLSFEYQKNFLEENAVSTFRNTIEENTDKSSLDTLTFSLRPPYVSQSAPIFADKKVDLAENKETLPAAARKFHSYVLPMPLNDRNQNTTHTTASHRETKDVKSPSLWYSSPLEAKIPVKDVKESELPNRTMPSKNKILGGRKIYSDPTMMPSYFSEKPSVPQSNRQANFGTTKYNRQAFSGPLTSKPFSSRPIISPAEYRHTTKFPPVASLASQWMPKPQSSTPQKVAPRTSLPVPSPMISELHELPRPPIGSEKMTGPAGLIGYSGPLVSRNQAFAVKNNMPSSLPGNVHPLPTPLGQMSRSFSIPANSQRIPLIRVSRLLETPQNTVKIEEITSPPITPSPAMTTLPVSTTS</sequence>
<feature type="region of interest" description="Disordered" evidence="1">
    <location>
        <begin position="59"/>
        <end position="80"/>
    </location>
</feature>
<keyword evidence="3" id="KW-1185">Reference proteome</keyword>
<feature type="compositionally biased region" description="Basic and acidic residues" evidence="1">
    <location>
        <begin position="69"/>
        <end position="79"/>
    </location>
</feature>
<feature type="compositionally biased region" description="Polar residues" evidence="1">
    <location>
        <begin position="253"/>
        <end position="262"/>
    </location>
</feature>
<reference evidence="2 3" key="1">
    <citation type="submission" date="2020-08" db="EMBL/GenBank/DDBJ databases">
        <title>Plant Genome Project.</title>
        <authorList>
            <person name="Zhang R.-G."/>
        </authorList>
    </citation>
    <scope>NUCLEOTIDE SEQUENCE [LARGE SCALE GENOMIC DNA]</scope>
    <source>
        <tissue evidence="2">Rhizome</tissue>
    </source>
</reference>
<protein>
    <recommendedName>
        <fullName evidence="4">Hydroxyproline-rich glycoprotein family protein</fullName>
    </recommendedName>
</protein>
<organism evidence="2 3">
    <name type="scientific">Zingiber officinale</name>
    <name type="common">Ginger</name>
    <name type="synonym">Amomum zingiber</name>
    <dbReference type="NCBI Taxonomy" id="94328"/>
    <lineage>
        <taxon>Eukaryota</taxon>
        <taxon>Viridiplantae</taxon>
        <taxon>Streptophyta</taxon>
        <taxon>Embryophyta</taxon>
        <taxon>Tracheophyta</taxon>
        <taxon>Spermatophyta</taxon>
        <taxon>Magnoliopsida</taxon>
        <taxon>Liliopsida</taxon>
        <taxon>Zingiberales</taxon>
        <taxon>Zingiberaceae</taxon>
        <taxon>Zingiber</taxon>
    </lineage>
</organism>
<evidence type="ECO:0000256" key="1">
    <source>
        <dbReference type="SAM" id="MobiDB-lite"/>
    </source>
</evidence>
<feature type="region of interest" description="Disordered" evidence="1">
    <location>
        <begin position="249"/>
        <end position="274"/>
    </location>
</feature>
<dbReference type="PANTHER" id="PTHR34119:SF1">
    <property type="entry name" value="OS04G0394700 PROTEIN"/>
    <property type="match status" value="1"/>
</dbReference>
<name>A0A8J5GN89_ZINOF</name>
<dbReference type="PANTHER" id="PTHR34119">
    <property type="entry name" value="HYDROXYPROLINE-RICH GLYCOPROTEIN-LIKE"/>
    <property type="match status" value="1"/>
</dbReference>
<dbReference type="Proteomes" id="UP000734854">
    <property type="component" value="Unassembled WGS sequence"/>
</dbReference>
<gene>
    <name evidence="2" type="ORF">ZIOFF_029759</name>
</gene>
<feature type="compositionally biased region" description="Acidic residues" evidence="1">
    <location>
        <begin position="151"/>
        <end position="169"/>
    </location>
</feature>
<dbReference type="AlphaFoldDB" id="A0A8J5GN89"/>
<evidence type="ECO:0008006" key="4">
    <source>
        <dbReference type="Google" id="ProtNLM"/>
    </source>
</evidence>
<dbReference type="InterPro" id="IPR037488">
    <property type="entry name" value="At2g33490-like"/>
</dbReference>
<feature type="region of interest" description="Disordered" evidence="1">
    <location>
        <begin position="505"/>
        <end position="524"/>
    </location>
</feature>
<evidence type="ECO:0000313" key="3">
    <source>
        <dbReference type="Proteomes" id="UP000734854"/>
    </source>
</evidence>
<dbReference type="CDD" id="cd07307">
    <property type="entry name" value="BAR"/>
    <property type="match status" value="1"/>
</dbReference>